<evidence type="ECO:0000313" key="6">
    <source>
        <dbReference type="Proteomes" id="UP000839052"/>
    </source>
</evidence>
<feature type="compositionally biased region" description="Polar residues" evidence="3">
    <location>
        <begin position="313"/>
        <end position="323"/>
    </location>
</feature>
<feature type="region of interest" description="Disordered" evidence="3">
    <location>
        <begin position="222"/>
        <end position="323"/>
    </location>
</feature>
<dbReference type="EMBL" id="OU912926">
    <property type="protein sequence ID" value="CAG9932578.1"/>
    <property type="molecule type" value="Genomic_DNA"/>
</dbReference>
<keyword evidence="5" id="KW-0449">Lipoprotein</keyword>
<feature type="compositionally biased region" description="Basic and acidic residues" evidence="3">
    <location>
        <begin position="241"/>
        <end position="252"/>
    </location>
</feature>
<accession>A0ABM8YYH1</accession>
<keyword evidence="2 4" id="KW-0732">Signal</keyword>
<dbReference type="InterPro" id="IPR007428">
    <property type="entry name" value="MlaA"/>
</dbReference>
<dbReference type="Pfam" id="PF04333">
    <property type="entry name" value="MlaA"/>
    <property type="match status" value="1"/>
</dbReference>
<evidence type="ECO:0000256" key="3">
    <source>
        <dbReference type="SAM" id="MobiDB-lite"/>
    </source>
</evidence>
<feature type="compositionally biased region" description="Polar residues" evidence="3">
    <location>
        <begin position="275"/>
        <end position="292"/>
    </location>
</feature>
<evidence type="ECO:0000256" key="2">
    <source>
        <dbReference type="ARBA" id="ARBA00022729"/>
    </source>
</evidence>
<dbReference type="Proteomes" id="UP000839052">
    <property type="component" value="Chromosome"/>
</dbReference>
<proteinExistence type="inferred from homology"/>
<sequence>MIFMSSTRIYLLLVSLALGGCASTQGERNPQDPLEPFNRSMYKFNDAVDKAVLKPVAKGYNTIIPEPGKIMVTNFFSNLDDIIVTINDLLQLKFAQAASDGTRVLFNSTFGILGLFNITDRLEKHNEDFGQTLGYWGISSGPYVVLPFFGPRTVRDSIGLYADSYASPIRLIPNIPTRNEMYVARTISLRAGLLDQEKILEEAAIDRYAFIRDAYLQQRQSLVYDGNPPREKFDDEESSDIPDKISIEDKQENSQPAVVDTPKPAVVDTPVPQHSMESPVQQPSSDAASSVQPIEMGLPVDTSFNPYKIEQPIPTTTENPMLN</sequence>
<organism evidence="5 6">
    <name type="scientific">Candidatus Nitrotoga arctica</name>
    <dbReference type="NCBI Taxonomy" id="453162"/>
    <lineage>
        <taxon>Bacteria</taxon>
        <taxon>Pseudomonadati</taxon>
        <taxon>Pseudomonadota</taxon>
        <taxon>Betaproteobacteria</taxon>
        <taxon>Nitrosomonadales</taxon>
        <taxon>Gallionellaceae</taxon>
        <taxon>Candidatus Nitrotoga</taxon>
    </lineage>
</organism>
<dbReference type="PANTHER" id="PTHR30035:SF3">
    <property type="entry name" value="INTERMEMBRANE PHOSPHOLIPID TRANSPORT SYSTEM LIPOPROTEIN MLAA"/>
    <property type="match status" value="1"/>
</dbReference>
<protein>
    <submittedName>
        <fullName evidence="5">Phospholipid-binding lipoprotein MlaA</fullName>
    </submittedName>
</protein>
<feature type="chain" id="PRO_5046262227" evidence="4">
    <location>
        <begin position="27"/>
        <end position="323"/>
    </location>
</feature>
<gene>
    <name evidence="5" type="ORF">NTG6680_1325</name>
</gene>
<name>A0ABM8YYH1_9PROT</name>
<feature type="signal peptide" evidence="4">
    <location>
        <begin position="1"/>
        <end position="26"/>
    </location>
</feature>
<evidence type="ECO:0000313" key="5">
    <source>
        <dbReference type="EMBL" id="CAG9932578.1"/>
    </source>
</evidence>
<evidence type="ECO:0000256" key="4">
    <source>
        <dbReference type="SAM" id="SignalP"/>
    </source>
</evidence>
<reference evidence="5 6" key="1">
    <citation type="submission" date="2021-10" db="EMBL/GenBank/DDBJ databases">
        <authorList>
            <person name="Koch H."/>
        </authorList>
    </citation>
    <scope>NUCLEOTIDE SEQUENCE [LARGE SCALE GENOMIC DNA]</scope>
    <source>
        <strain evidence="5">6680</strain>
    </source>
</reference>
<dbReference type="PRINTS" id="PR01805">
    <property type="entry name" value="VACJLIPOPROT"/>
</dbReference>
<comment type="similarity">
    <text evidence="1">Belongs to the MlaA family.</text>
</comment>
<evidence type="ECO:0000256" key="1">
    <source>
        <dbReference type="ARBA" id="ARBA00010634"/>
    </source>
</evidence>
<dbReference type="PANTHER" id="PTHR30035">
    <property type="entry name" value="LIPOPROTEIN VACJ-RELATED"/>
    <property type="match status" value="1"/>
</dbReference>
<keyword evidence="6" id="KW-1185">Reference proteome</keyword>